<accession>A0AA38WJB5</accession>
<comment type="caution">
    <text evidence="2">The sequence shown here is derived from an EMBL/GenBank/DDBJ whole genome shotgun (WGS) entry which is preliminary data.</text>
</comment>
<protein>
    <submittedName>
        <fullName evidence="2">Uncharacterized protein</fullName>
    </submittedName>
</protein>
<feature type="compositionally biased region" description="Low complexity" evidence="1">
    <location>
        <begin position="1"/>
        <end position="26"/>
    </location>
</feature>
<dbReference type="Proteomes" id="UP001172457">
    <property type="component" value="Chromosome 4"/>
</dbReference>
<proteinExistence type="predicted"/>
<dbReference type="PANTHER" id="PTHR37256:SF1">
    <property type="entry name" value="MYB-LIKE PROTEIN A"/>
    <property type="match status" value="1"/>
</dbReference>
<dbReference type="AlphaFoldDB" id="A0AA38WJB5"/>
<reference evidence="2" key="1">
    <citation type="submission" date="2023-03" db="EMBL/GenBank/DDBJ databases">
        <title>Chromosome-scale reference genome and RAD-based genetic map of yellow starthistle (Centaurea solstitialis) reveal putative structural variation and QTLs associated with invader traits.</title>
        <authorList>
            <person name="Reatini B."/>
            <person name="Cang F.A."/>
            <person name="Jiang Q."/>
            <person name="Mckibben M.T.W."/>
            <person name="Barker M.S."/>
            <person name="Rieseberg L.H."/>
            <person name="Dlugosch K.M."/>
        </authorList>
    </citation>
    <scope>NUCLEOTIDE SEQUENCE</scope>
    <source>
        <strain evidence="2">CAN-66</strain>
        <tissue evidence="2">Leaf</tissue>
    </source>
</reference>
<evidence type="ECO:0000313" key="2">
    <source>
        <dbReference type="EMBL" id="KAJ9550551.1"/>
    </source>
</evidence>
<sequence length="157" mass="17294">MSMYSSSSVSSTPSSTSSSAPASAASEDLLVGKSKETVSNGSGGGGVHPHHHHAMDDEEMEEIRSLGEQHQMEWSDTINLVTSARWSNFLKTMEIEAEEGDEYDQVMEFPDWLMNANESSCLQQHFDDHFSDAYLQDPALPCMDIGEIEGMDGEWLA</sequence>
<evidence type="ECO:0000313" key="3">
    <source>
        <dbReference type="Proteomes" id="UP001172457"/>
    </source>
</evidence>
<feature type="region of interest" description="Disordered" evidence="1">
    <location>
        <begin position="1"/>
        <end position="69"/>
    </location>
</feature>
<organism evidence="2 3">
    <name type="scientific">Centaurea solstitialis</name>
    <name type="common">yellow star-thistle</name>
    <dbReference type="NCBI Taxonomy" id="347529"/>
    <lineage>
        <taxon>Eukaryota</taxon>
        <taxon>Viridiplantae</taxon>
        <taxon>Streptophyta</taxon>
        <taxon>Embryophyta</taxon>
        <taxon>Tracheophyta</taxon>
        <taxon>Spermatophyta</taxon>
        <taxon>Magnoliopsida</taxon>
        <taxon>eudicotyledons</taxon>
        <taxon>Gunneridae</taxon>
        <taxon>Pentapetalae</taxon>
        <taxon>asterids</taxon>
        <taxon>campanulids</taxon>
        <taxon>Asterales</taxon>
        <taxon>Asteraceae</taxon>
        <taxon>Carduoideae</taxon>
        <taxon>Cardueae</taxon>
        <taxon>Centaureinae</taxon>
        <taxon>Centaurea</taxon>
    </lineage>
</organism>
<gene>
    <name evidence="2" type="ORF">OSB04_014596</name>
</gene>
<dbReference type="PANTHER" id="PTHR37256">
    <property type="entry name" value="E1A-BINDING PROTEIN P400-LIKE"/>
    <property type="match status" value="1"/>
</dbReference>
<dbReference type="EMBL" id="JARYMX010000004">
    <property type="protein sequence ID" value="KAJ9550551.1"/>
    <property type="molecule type" value="Genomic_DNA"/>
</dbReference>
<evidence type="ECO:0000256" key="1">
    <source>
        <dbReference type="SAM" id="MobiDB-lite"/>
    </source>
</evidence>
<name>A0AA38WJB5_9ASTR</name>
<keyword evidence="3" id="KW-1185">Reference proteome</keyword>